<accession>A0AC34Q142</accession>
<dbReference type="WBParaSite" id="JU765_v2.g11834.t1">
    <property type="protein sequence ID" value="JU765_v2.g11834.t1"/>
    <property type="gene ID" value="JU765_v2.g11834"/>
</dbReference>
<proteinExistence type="predicted"/>
<reference evidence="2" key="1">
    <citation type="submission" date="2022-11" db="UniProtKB">
        <authorList>
            <consortium name="WormBaseParasite"/>
        </authorList>
    </citation>
    <scope>IDENTIFICATION</scope>
</reference>
<organism evidence="1 2">
    <name type="scientific">Panagrolaimus sp. JU765</name>
    <dbReference type="NCBI Taxonomy" id="591449"/>
    <lineage>
        <taxon>Eukaryota</taxon>
        <taxon>Metazoa</taxon>
        <taxon>Ecdysozoa</taxon>
        <taxon>Nematoda</taxon>
        <taxon>Chromadorea</taxon>
        <taxon>Rhabditida</taxon>
        <taxon>Tylenchina</taxon>
        <taxon>Panagrolaimomorpha</taxon>
        <taxon>Panagrolaimoidea</taxon>
        <taxon>Panagrolaimidae</taxon>
        <taxon>Panagrolaimus</taxon>
    </lineage>
</organism>
<name>A0AC34Q142_9BILA</name>
<protein>
    <submittedName>
        <fullName evidence="2">Uncharacterized protein</fullName>
    </submittedName>
</protein>
<dbReference type="Proteomes" id="UP000887576">
    <property type="component" value="Unplaced"/>
</dbReference>
<evidence type="ECO:0000313" key="1">
    <source>
        <dbReference type="Proteomes" id="UP000887576"/>
    </source>
</evidence>
<evidence type="ECO:0000313" key="2">
    <source>
        <dbReference type="WBParaSite" id="JU765_v2.g11834.t1"/>
    </source>
</evidence>
<sequence length="103" mass="12080">MGRIKKNVLHLRSLVAAGQKPTNPHQPWYANPQPMQENTYLQKYMTGMSSCITNPNQSNMCSQTTFKPYENLIPQDPARLMTFNDYYFLDNRSSEHFKHFTTF</sequence>